<proteinExistence type="predicted"/>
<accession>K1R0W2</accession>
<name>K1R0W2_MAGGI</name>
<dbReference type="InParanoid" id="K1R0W2"/>
<organism evidence="1">
    <name type="scientific">Magallana gigas</name>
    <name type="common">Pacific oyster</name>
    <name type="synonym">Crassostrea gigas</name>
    <dbReference type="NCBI Taxonomy" id="29159"/>
    <lineage>
        <taxon>Eukaryota</taxon>
        <taxon>Metazoa</taxon>
        <taxon>Spiralia</taxon>
        <taxon>Lophotrochozoa</taxon>
        <taxon>Mollusca</taxon>
        <taxon>Bivalvia</taxon>
        <taxon>Autobranchia</taxon>
        <taxon>Pteriomorphia</taxon>
        <taxon>Ostreida</taxon>
        <taxon>Ostreoidea</taxon>
        <taxon>Ostreidae</taxon>
        <taxon>Magallana</taxon>
    </lineage>
</organism>
<gene>
    <name evidence="1" type="ORF">CGI_10014365</name>
</gene>
<reference evidence="1" key="1">
    <citation type="journal article" date="2012" name="Nature">
        <title>The oyster genome reveals stress adaptation and complexity of shell formation.</title>
        <authorList>
            <person name="Zhang G."/>
            <person name="Fang X."/>
            <person name="Guo X."/>
            <person name="Li L."/>
            <person name="Luo R."/>
            <person name="Xu F."/>
            <person name="Yang P."/>
            <person name="Zhang L."/>
            <person name="Wang X."/>
            <person name="Qi H."/>
            <person name="Xiong Z."/>
            <person name="Que H."/>
            <person name="Xie Y."/>
            <person name="Holland P.W."/>
            <person name="Paps J."/>
            <person name="Zhu Y."/>
            <person name="Wu F."/>
            <person name="Chen Y."/>
            <person name="Wang J."/>
            <person name="Peng C."/>
            <person name="Meng J."/>
            <person name="Yang L."/>
            <person name="Liu J."/>
            <person name="Wen B."/>
            <person name="Zhang N."/>
            <person name="Huang Z."/>
            <person name="Zhu Q."/>
            <person name="Feng Y."/>
            <person name="Mount A."/>
            <person name="Hedgecock D."/>
            <person name="Xu Z."/>
            <person name="Liu Y."/>
            <person name="Domazet-Loso T."/>
            <person name="Du Y."/>
            <person name="Sun X."/>
            <person name="Zhang S."/>
            <person name="Liu B."/>
            <person name="Cheng P."/>
            <person name="Jiang X."/>
            <person name="Li J."/>
            <person name="Fan D."/>
            <person name="Wang W."/>
            <person name="Fu W."/>
            <person name="Wang T."/>
            <person name="Wang B."/>
            <person name="Zhang J."/>
            <person name="Peng Z."/>
            <person name="Li Y."/>
            <person name="Li N."/>
            <person name="Wang J."/>
            <person name="Chen M."/>
            <person name="He Y."/>
            <person name="Tan F."/>
            <person name="Song X."/>
            <person name="Zheng Q."/>
            <person name="Huang R."/>
            <person name="Yang H."/>
            <person name="Du X."/>
            <person name="Chen L."/>
            <person name="Yang M."/>
            <person name="Gaffney P.M."/>
            <person name="Wang S."/>
            <person name="Luo L."/>
            <person name="She Z."/>
            <person name="Ming Y."/>
            <person name="Huang W."/>
            <person name="Zhang S."/>
            <person name="Huang B."/>
            <person name="Zhang Y."/>
            <person name="Qu T."/>
            <person name="Ni P."/>
            <person name="Miao G."/>
            <person name="Wang J."/>
            <person name="Wang Q."/>
            <person name="Steinberg C.E."/>
            <person name="Wang H."/>
            <person name="Li N."/>
            <person name="Qian L."/>
            <person name="Zhang G."/>
            <person name="Li Y."/>
            <person name="Yang H."/>
            <person name="Liu X."/>
            <person name="Wang J."/>
            <person name="Yin Y."/>
            <person name="Wang J."/>
        </authorList>
    </citation>
    <scope>NUCLEOTIDE SEQUENCE [LARGE SCALE GENOMIC DNA]</scope>
    <source>
        <strain evidence="1">05x7-T-G4-1.051#20</strain>
    </source>
</reference>
<dbReference type="EMBL" id="JH817153">
    <property type="protein sequence ID" value="EKC37049.1"/>
    <property type="molecule type" value="Genomic_DNA"/>
</dbReference>
<evidence type="ECO:0000313" key="1">
    <source>
        <dbReference type="EMBL" id="EKC37049.1"/>
    </source>
</evidence>
<dbReference type="HOGENOM" id="CLU_2388368_0_0_1"/>
<sequence length="94" mass="10765">MFIQSTVNLVKFLCVILGLDINHTNSLSEVFSVDKESIKFWIYKPLIKQSDKNTEEPFTPSEVRLSFTDLFSCHESKLISKPVTQNSPAINQRC</sequence>
<protein>
    <submittedName>
        <fullName evidence="1">Uncharacterized protein</fullName>
    </submittedName>
</protein>
<dbReference type="AlphaFoldDB" id="K1R0W2"/>